<keyword evidence="1" id="KW-1133">Transmembrane helix</keyword>
<accession>A0A5S6Q6H7</accession>
<dbReference type="Proteomes" id="UP000046395">
    <property type="component" value="Unassembled WGS sequence"/>
</dbReference>
<reference evidence="3" key="1">
    <citation type="submission" date="2019-12" db="UniProtKB">
        <authorList>
            <consortium name="WormBaseParasite"/>
        </authorList>
    </citation>
    <scope>IDENTIFICATION</scope>
</reference>
<keyword evidence="1" id="KW-0472">Membrane</keyword>
<keyword evidence="1" id="KW-0812">Transmembrane</keyword>
<proteinExistence type="predicted"/>
<organism evidence="2 3">
    <name type="scientific">Trichuris muris</name>
    <name type="common">Mouse whipworm</name>
    <dbReference type="NCBI Taxonomy" id="70415"/>
    <lineage>
        <taxon>Eukaryota</taxon>
        <taxon>Metazoa</taxon>
        <taxon>Ecdysozoa</taxon>
        <taxon>Nematoda</taxon>
        <taxon>Enoplea</taxon>
        <taxon>Dorylaimia</taxon>
        <taxon>Trichinellida</taxon>
        <taxon>Trichuridae</taxon>
        <taxon>Trichuris</taxon>
    </lineage>
</organism>
<name>A0A5S6Q6H7_TRIMR</name>
<evidence type="ECO:0000313" key="2">
    <source>
        <dbReference type="Proteomes" id="UP000046395"/>
    </source>
</evidence>
<keyword evidence="2" id="KW-1185">Reference proteome</keyword>
<protein>
    <submittedName>
        <fullName evidence="3">7TM GPCR serpentine receptor class x (Srx) domain-containing protein</fullName>
    </submittedName>
</protein>
<sequence length="113" mass="13275">MTKSTTEIPLLLVRKVRRHLEWTKWLSLRSARNMNHSRRKRKESVADGRNGSGRKAYFAIVYAGQINAFLNVLSWFRTDWLAKILHSYVVGILHPMFAVVLRKYTVPYFGYAF</sequence>
<feature type="transmembrane region" description="Helical" evidence="1">
    <location>
        <begin position="56"/>
        <end position="74"/>
    </location>
</feature>
<evidence type="ECO:0000313" key="3">
    <source>
        <dbReference type="WBParaSite" id="TMUE_1000002886.1"/>
    </source>
</evidence>
<evidence type="ECO:0000256" key="1">
    <source>
        <dbReference type="SAM" id="Phobius"/>
    </source>
</evidence>
<feature type="transmembrane region" description="Helical" evidence="1">
    <location>
        <begin position="80"/>
        <end position="101"/>
    </location>
</feature>
<dbReference type="AlphaFoldDB" id="A0A5S6Q6H7"/>
<dbReference type="WBParaSite" id="TMUE_1000002886.1">
    <property type="protein sequence ID" value="TMUE_1000002886.1"/>
    <property type="gene ID" value="WBGene00298530"/>
</dbReference>